<feature type="region of interest" description="Disordered" evidence="1">
    <location>
        <begin position="403"/>
        <end position="599"/>
    </location>
</feature>
<proteinExistence type="predicted"/>
<dbReference type="InterPro" id="IPR014752">
    <property type="entry name" value="Arrestin-like_C"/>
</dbReference>
<reference evidence="3" key="1">
    <citation type="submission" date="2022-12" db="EMBL/GenBank/DDBJ databases">
        <authorList>
            <person name="Petersen C."/>
        </authorList>
    </citation>
    <scope>NUCLEOTIDE SEQUENCE</scope>
    <source>
        <strain evidence="3">IBT 21472</strain>
    </source>
</reference>
<dbReference type="SUPFAM" id="SSF81296">
    <property type="entry name" value="E set domains"/>
    <property type="match status" value="1"/>
</dbReference>
<name>A0A9W9U4L8_9EURO</name>
<feature type="compositionally biased region" description="Polar residues" evidence="1">
    <location>
        <begin position="403"/>
        <end position="420"/>
    </location>
</feature>
<dbReference type="InterPro" id="IPR011021">
    <property type="entry name" value="Arrestin-like_N"/>
</dbReference>
<dbReference type="InterPro" id="IPR050357">
    <property type="entry name" value="Arrestin_domain-protein"/>
</dbReference>
<comment type="caution">
    <text evidence="3">The sequence shown here is derived from an EMBL/GenBank/DDBJ whole genome shotgun (WGS) entry which is preliminary data.</text>
</comment>
<feature type="domain" description="Arrestin-like N-terminal" evidence="2">
    <location>
        <begin position="4"/>
        <end position="119"/>
    </location>
</feature>
<evidence type="ECO:0000313" key="3">
    <source>
        <dbReference type="EMBL" id="KAJ5311140.1"/>
    </source>
</evidence>
<dbReference type="GO" id="GO:0031625">
    <property type="term" value="F:ubiquitin protein ligase binding"/>
    <property type="evidence" value="ECO:0007669"/>
    <property type="project" value="TreeGrafter"/>
</dbReference>
<evidence type="ECO:0000313" key="4">
    <source>
        <dbReference type="Proteomes" id="UP001147746"/>
    </source>
</evidence>
<dbReference type="CDD" id="cd22952">
    <property type="entry name" value="ART10-like"/>
    <property type="match status" value="1"/>
</dbReference>
<dbReference type="InterPro" id="IPR014756">
    <property type="entry name" value="Ig_E-set"/>
</dbReference>
<dbReference type="Proteomes" id="UP001147746">
    <property type="component" value="Unassembled WGS sequence"/>
</dbReference>
<reference evidence="3" key="2">
    <citation type="journal article" date="2023" name="IMA Fungus">
        <title>Comparative genomic study of the Penicillium genus elucidates a diverse pangenome and 15 lateral gene transfer events.</title>
        <authorList>
            <person name="Petersen C."/>
            <person name="Sorensen T."/>
            <person name="Nielsen M.R."/>
            <person name="Sondergaard T.E."/>
            <person name="Sorensen J.L."/>
            <person name="Fitzpatrick D.A."/>
            <person name="Frisvad J.C."/>
            <person name="Nielsen K.L."/>
        </authorList>
    </citation>
    <scope>NUCLEOTIDE SEQUENCE</scope>
    <source>
        <strain evidence="3">IBT 21472</strain>
    </source>
</reference>
<gene>
    <name evidence="3" type="ORF">N7476_007000</name>
</gene>
<sequence length="599" mass="66182">MSATILLDSRHTHYTNLDFLSGRVVLHLPTEAAIGGIQVKLEGESRTRLSGPRNPHNVHSDKKRTELEVHKILYKVETVFPTAAVMQSGSPASSYTFAAGSYEYPFQFKFPFNNSCNPSNSMLTNLNFSGLKVEMARDTSRHVKKTLPPSFGGFPGMADIKYFVKVTVIRPQFYKENIRAIVPLNFLPIEPPRTGNPNEETYARRQHQFSKTIESRKKSIFTRGNNPFRDTPEPPRVSVDARLPNPSILTCNEPVPLRLMAKKLTDSPDIIFLQMLQIELIAYTKILAHDLTRQESTSWVIMSRSNMAMPLGRSEDPVGTEWALDPTLWATLSLPNSVAPSFETCNIERAYELEVRVGITHGSAYNMKPQLIVLPLRMPVKIYSGIAPPQALLDAIAAAAVQPSPSKPTAPTVPDTNSRPTMPLRPSGAPDAAQSGTTYDDAPPSYEDTMAENLSPVDGPRREYHPPDASTVESGTDAKSPVQKVKAREDGPAADGSTLPQERGRERRSSSESFDMLPTTPPESISGSPPISPVRRAQSTVKVSRNPIEEESPPQYQQVADNLPKVQTVNRQPSHANMRPMNLGVPSRKPVPRSADRQI</sequence>
<protein>
    <recommendedName>
        <fullName evidence="2">Arrestin-like N-terminal domain-containing protein</fullName>
    </recommendedName>
</protein>
<organism evidence="3 4">
    <name type="scientific">Penicillium atrosanguineum</name>
    <dbReference type="NCBI Taxonomy" id="1132637"/>
    <lineage>
        <taxon>Eukaryota</taxon>
        <taxon>Fungi</taxon>
        <taxon>Dikarya</taxon>
        <taxon>Ascomycota</taxon>
        <taxon>Pezizomycotina</taxon>
        <taxon>Eurotiomycetes</taxon>
        <taxon>Eurotiomycetidae</taxon>
        <taxon>Eurotiales</taxon>
        <taxon>Aspergillaceae</taxon>
        <taxon>Penicillium</taxon>
    </lineage>
</organism>
<keyword evidence="4" id="KW-1185">Reference proteome</keyword>
<dbReference type="AlphaFoldDB" id="A0A9W9U4L8"/>
<feature type="region of interest" description="Disordered" evidence="1">
    <location>
        <begin position="221"/>
        <end position="241"/>
    </location>
</feature>
<dbReference type="PANTHER" id="PTHR11188">
    <property type="entry name" value="ARRESTIN DOMAIN CONTAINING PROTEIN"/>
    <property type="match status" value="1"/>
</dbReference>
<dbReference type="PANTHER" id="PTHR11188:SF166">
    <property type="entry name" value="ARRESTIN (OR S-ANTIGEN), N-TERMINAL DOMAIN PROTEIN (AFU_ORTHOLOGUE AFUA_7G02050)"/>
    <property type="match status" value="1"/>
</dbReference>
<dbReference type="Gene3D" id="2.60.40.640">
    <property type="match status" value="1"/>
</dbReference>
<dbReference type="Pfam" id="PF00339">
    <property type="entry name" value="Arrestin_N"/>
    <property type="match status" value="1"/>
</dbReference>
<feature type="compositionally biased region" description="Polar residues" evidence="1">
    <location>
        <begin position="554"/>
        <end position="575"/>
    </location>
</feature>
<evidence type="ECO:0000259" key="2">
    <source>
        <dbReference type="Pfam" id="PF00339"/>
    </source>
</evidence>
<dbReference type="GO" id="GO:0070086">
    <property type="term" value="P:ubiquitin-dependent endocytosis"/>
    <property type="evidence" value="ECO:0007669"/>
    <property type="project" value="TreeGrafter"/>
</dbReference>
<dbReference type="GO" id="GO:0005886">
    <property type="term" value="C:plasma membrane"/>
    <property type="evidence" value="ECO:0007669"/>
    <property type="project" value="TreeGrafter"/>
</dbReference>
<evidence type="ECO:0000256" key="1">
    <source>
        <dbReference type="SAM" id="MobiDB-lite"/>
    </source>
</evidence>
<dbReference type="GO" id="GO:0030674">
    <property type="term" value="F:protein-macromolecule adaptor activity"/>
    <property type="evidence" value="ECO:0007669"/>
    <property type="project" value="TreeGrafter"/>
</dbReference>
<dbReference type="GO" id="GO:0005829">
    <property type="term" value="C:cytosol"/>
    <property type="evidence" value="ECO:0007669"/>
    <property type="project" value="TreeGrafter"/>
</dbReference>
<accession>A0A9W9U4L8</accession>
<dbReference type="EMBL" id="JAPZBO010000007">
    <property type="protein sequence ID" value="KAJ5311140.1"/>
    <property type="molecule type" value="Genomic_DNA"/>
</dbReference>